<dbReference type="Proteomes" id="UP000305095">
    <property type="component" value="Unassembled WGS sequence"/>
</dbReference>
<name>A0A1E3EIT1_BRAEL</name>
<dbReference type="AlphaFoldDB" id="A0A1E3EIT1"/>
<sequence>MENIMRAGLITLLTAGAFLGLTPANAAEGCGDGCHRTSRGACVIDGWGTGARVRNECPATSRARPPCGGGGFIWRRDLQACSQTTKDWL</sequence>
<feature type="chain" id="PRO_5009126693" evidence="1">
    <location>
        <begin position="27"/>
        <end position="89"/>
    </location>
</feature>
<dbReference type="eggNOG" id="ENOG5031U27">
    <property type="taxonomic scope" value="Bacteria"/>
</dbReference>
<proteinExistence type="predicted"/>
<feature type="signal peptide" evidence="1">
    <location>
        <begin position="1"/>
        <end position="26"/>
    </location>
</feature>
<organism evidence="2 3">
    <name type="scientific">Bradyrhizobium elkanii</name>
    <dbReference type="NCBI Taxonomy" id="29448"/>
    <lineage>
        <taxon>Bacteria</taxon>
        <taxon>Pseudomonadati</taxon>
        <taxon>Pseudomonadota</taxon>
        <taxon>Alphaproteobacteria</taxon>
        <taxon>Hyphomicrobiales</taxon>
        <taxon>Nitrobacteraceae</taxon>
        <taxon>Bradyrhizobium</taxon>
    </lineage>
</organism>
<reference evidence="2 3" key="1">
    <citation type="submission" date="2019-05" db="EMBL/GenBank/DDBJ databases">
        <title>Draft Genome of Bradyrhizobium elkanii strain SEMIA 938, Used in Commercial Inoculants for Lupinus spp. in Brazil.</title>
        <authorList>
            <person name="Hungria M."/>
            <person name="Delamuta J.R.M."/>
            <person name="Ribeiro R.A."/>
            <person name="Nogueira M.A."/>
        </authorList>
    </citation>
    <scope>NUCLEOTIDE SEQUENCE [LARGE SCALE GENOMIC DNA]</scope>
    <source>
        <strain evidence="2 3">Semia 938</strain>
    </source>
</reference>
<gene>
    <name evidence="2" type="ORF">FDV58_12545</name>
</gene>
<keyword evidence="1" id="KW-0732">Signal</keyword>
<dbReference type="OrthoDB" id="8243689at2"/>
<evidence type="ECO:0000256" key="1">
    <source>
        <dbReference type="SAM" id="SignalP"/>
    </source>
</evidence>
<accession>A0A1E3EIT1</accession>
<evidence type="ECO:0000313" key="2">
    <source>
        <dbReference type="EMBL" id="TKV81679.1"/>
    </source>
</evidence>
<evidence type="ECO:0000313" key="3">
    <source>
        <dbReference type="Proteomes" id="UP000305095"/>
    </source>
</evidence>
<dbReference type="InterPro" id="IPR058110">
    <property type="entry name" value="GCG_CRPN_dom"/>
</dbReference>
<dbReference type="EMBL" id="SZZP01000006">
    <property type="protein sequence ID" value="TKV81679.1"/>
    <property type="molecule type" value="Genomic_DNA"/>
</dbReference>
<comment type="caution">
    <text evidence="2">The sequence shown here is derived from an EMBL/GenBank/DDBJ whole genome shotgun (WGS) entry which is preliminary data.</text>
</comment>
<dbReference type="NCBIfam" id="NF047412">
    <property type="entry name" value="sig_GCG_CRPN_rpt"/>
    <property type="match status" value="1"/>
</dbReference>
<protein>
    <submittedName>
        <fullName evidence="2">Uncharacterized protein</fullName>
    </submittedName>
</protein>